<dbReference type="InterPro" id="IPR011044">
    <property type="entry name" value="Quino_amine_DH_bsu"/>
</dbReference>
<dbReference type="Pfam" id="PF08309">
    <property type="entry name" value="LVIVD"/>
    <property type="match status" value="4"/>
</dbReference>
<protein>
    <recommendedName>
        <fullName evidence="4">LVIVD repeat protein</fullName>
    </recommendedName>
</protein>
<reference evidence="2 3" key="1">
    <citation type="journal article" date="2016" name="Nat. Commun.">
        <title>Thousands of microbial genomes shed light on interconnected biogeochemical processes in an aquifer system.</title>
        <authorList>
            <person name="Anantharaman K."/>
            <person name="Brown C.T."/>
            <person name="Hug L.A."/>
            <person name="Sharon I."/>
            <person name="Castelle C.J."/>
            <person name="Probst A.J."/>
            <person name="Thomas B.C."/>
            <person name="Singh A."/>
            <person name="Wilkins M.J."/>
            <person name="Karaoz U."/>
            <person name="Brodie E.L."/>
            <person name="Williams K.H."/>
            <person name="Hubbard S.S."/>
            <person name="Banfield J.F."/>
        </authorList>
    </citation>
    <scope>NUCLEOTIDE SEQUENCE [LARGE SCALE GENOMIC DNA]</scope>
</reference>
<keyword evidence="1" id="KW-1133">Transmembrane helix</keyword>
<evidence type="ECO:0008006" key="4">
    <source>
        <dbReference type="Google" id="ProtNLM"/>
    </source>
</evidence>
<feature type="transmembrane region" description="Helical" evidence="1">
    <location>
        <begin position="38"/>
        <end position="59"/>
    </location>
</feature>
<evidence type="ECO:0000256" key="1">
    <source>
        <dbReference type="SAM" id="Phobius"/>
    </source>
</evidence>
<name>A0A1G2CGE7_9BACT</name>
<sequence length="491" mass="52249">MIQRTSTTAQQVRFGIRAHPLLLRKNPRTSASTIGQTTLEVIIALTLLTIALTSAALVVTSGQSLSVDSQESSQALRLAQRNIESMVSSAKQDFLTLASSTSVEGEFTKTIIVTDIDDETKQVVSRVSWSTDPLRTQTVELTTLVTNWQFAESSGGDTGGGGLVGDWSNPRTLGSVDLGAGISGTDLDVVGKIVYMTGEASSAAKKDFFVIDATDGENPVIIGSINTTNQGLLALDVAGNYAYAANNTSADDEQLQVIDISSSTNPVVVAEYTLPGNGEKGISIFYYNQRVYIGTEKDSGPEFFVVDVSTPTSPVSLGSKEIGDDVSAIRVNGNLAYIATPSDNELTILNVADPASITVASEYNVTGSCEDGLSEYLVGTKLYFGREDDCGHEDHHKFFILNVSNASSVSSFGSTNIGADVNDLTVRDTLAFLATSDSNKEFQVWNISNPASPSEIASFNFPQVGTAIDYEDNLVYVAVRSNDALRIITSQ</sequence>
<dbReference type="InterPro" id="IPR013211">
    <property type="entry name" value="LVIVD"/>
</dbReference>
<evidence type="ECO:0000313" key="2">
    <source>
        <dbReference type="EMBL" id="OGY99487.1"/>
    </source>
</evidence>
<dbReference type="AlphaFoldDB" id="A0A1G2CGE7"/>
<dbReference type="Proteomes" id="UP000178880">
    <property type="component" value="Unassembled WGS sequence"/>
</dbReference>
<keyword evidence="1" id="KW-0472">Membrane</keyword>
<gene>
    <name evidence="2" type="ORF">A2945_01355</name>
</gene>
<keyword evidence="1" id="KW-0812">Transmembrane</keyword>
<dbReference type="SUPFAM" id="SSF50969">
    <property type="entry name" value="YVTN repeat-like/Quinoprotein amine dehydrogenase"/>
    <property type="match status" value="1"/>
</dbReference>
<organism evidence="2 3">
    <name type="scientific">Candidatus Liptonbacteria bacterium RIFCSPLOWO2_01_FULL_52_25</name>
    <dbReference type="NCBI Taxonomy" id="1798650"/>
    <lineage>
        <taxon>Bacteria</taxon>
        <taxon>Candidatus Liptoniibacteriota</taxon>
    </lineage>
</organism>
<proteinExistence type="predicted"/>
<comment type="caution">
    <text evidence="2">The sequence shown here is derived from an EMBL/GenBank/DDBJ whole genome shotgun (WGS) entry which is preliminary data.</text>
</comment>
<evidence type="ECO:0000313" key="3">
    <source>
        <dbReference type="Proteomes" id="UP000178880"/>
    </source>
</evidence>
<accession>A0A1G2CGE7</accession>
<dbReference type="STRING" id="1798650.A2945_01355"/>
<dbReference type="EMBL" id="MHLA01000015">
    <property type="protein sequence ID" value="OGY99487.1"/>
    <property type="molecule type" value="Genomic_DNA"/>
</dbReference>